<keyword evidence="2 6" id="KW-0812">Transmembrane</keyword>
<evidence type="ECO:0000259" key="7">
    <source>
        <dbReference type="Pfam" id="PF05154"/>
    </source>
</evidence>
<feature type="compositionally biased region" description="Polar residues" evidence="5">
    <location>
        <begin position="87"/>
        <end position="97"/>
    </location>
</feature>
<dbReference type="InterPro" id="IPR007829">
    <property type="entry name" value="TM2"/>
</dbReference>
<evidence type="ECO:0000256" key="6">
    <source>
        <dbReference type="SAM" id="Phobius"/>
    </source>
</evidence>
<gene>
    <name evidence="9" type="ORF">IAC57_00595</name>
</gene>
<feature type="domain" description="TM2" evidence="7">
    <location>
        <begin position="124"/>
        <end position="176"/>
    </location>
</feature>
<dbReference type="Pfam" id="PF13240">
    <property type="entry name" value="Zn_Ribbon_1"/>
    <property type="match status" value="1"/>
</dbReference>
<sequence>MFCPHCGNEVKDGAVFCTKCGGRLQFDTEAPVGEGAAPSEPSAQDQQAVQGQPVQPQQPAQSQAQSQQTWQAPVQQYQQSQQTWQQNAGAGQENGTAYTYRPNPGYNPGNPNGYPGGQNTVKSSKSKLVAGLLGIFLGGFGAHNFYLGKTSRAIAQIVVTVVTCGAGSIWGLIEGILCLCGNYTDADGLPLSD</sequence>
<comment type="subcellular location">
    <subcellularLocation>
        <location evidence="1">Membrane</location>
        <topology evidence="1">Multi-pass membrane protein</topology>
    </subcellularLocation>
</comment>
<feature type="transmembrane region" description="Helical" evidence="6">
    <location>
        <begin position="153"/>
        <end position="173"/>
    </location>
</feature>
<evidence type="ECO:0000256" key="1">
    <source>
        <dbReference type="ARBA" id="ARBA00004141"/>
    </source>
</evidence>
<feature type="region of interest" description="Disordered" evidence="5">
    <location>
        <begin position="31"/>
        <end position="118"/>
    </location>
</feature>
<evidence type="ECO:0000259" key="8">
    <source>
        <dbReference type="Pfam" id="PF13240"/>
    </source>
</evidence>
<evidence type="ECO:0000256" key="5">
    <source>
        <dbReference type="SAM" id="MobiDB-lite"/>
    </source>
</evidence>
<dbReference type="InterPro" id="IPR026870">
    <property type="entry name" value="Zinc_ribbon_dom"/>
</dbReference>
<accession>A0A9D1MEA2</accession>
<feature type="domain" description="Zinc-ribbon" evidence="8">
    <location>
        <begin position="2"/>
        <end position="22"/>
    </location>
</feature>
<dbReference type="GO" id="GO:0016020">
    <property type="term" value="C:membrane"/>
    <property type="evidence" value="ECO:0007669"/>
    <property type="project" value="UniProtKB-SubCell"/>
</dbReference>
<feature type="transmembrane region" description="Helical" evidence="6">
    <location>
        <begin position="128"/>
        <end position="147"/>
    </location>
</feature>
<reference evidence="9" key="1">
    <citation type="submission" date="2020-10" db="EMBL/GenBank/DDBJ databases">
        <authorList>
            <person name="Gilroy R."/>
        </authorList>
    </citation>
    <scope>NUCLEOTIDE SEQUENCE</scope>
    <source>
        <strain evidence="9">11687</strain>
    </source>
</reference>
<feature type="compositionally biased region" description="Low complexity" evidence="5">
    <location>
        <begin position="102"/>
        <end position="118"/>
    </location>
</feature>
<keyword evidence="3 6" id="KW-1133">Transmembrane helix</keyword>
<dbReference type="AlphaFoldDB" id="A0A9D1MEA2"/>
<evidence type="ECO:0000256" key="3">
    <source>
        <dbReference type="ARBA" id="ARBA00022989"/>
    </source>
</evidence>
<dbReference type="Proteomes" id="UP000824081">
    <property type="component" value="Unassembled WGS sequence"/>
</dbReference>
<dbReference type="Pfam" id="PF05154">
    <property type="entry name" value="TM2"/>
    <property type="match status" value="1"/>
</dbReference>
<name>A0A9D1MEA2_9FIRM</name>
<evidence type="ECO:0000313" key="10">
    <source>
        <dbReference type="Proteomes" id="UP000824081"/>
    </source>
</evidence>
<comment type="caution">
    <text evidence="9">The sequence shown here is derived from an EMBL/GenBank/DDBJ whole genome shotgun (WGS) entry which is preliminary data.</text>
</comment>
<feature type="compositionally biased region" description="Low complexity" evidence="5">
    <location>
        <begin position="41"/>
        <end position="86"/>
    </location>
</feature>
<evidence type="ECO:0000256" key="4">
    <source>
        <dbReference type="ARBA" id="ARBA00023136"/>
    </source>
</evidence>
<dbReference type="EMBL" id="DVMZ01000016">
    <property type="protein sequence ID" value="HIU58575.1"/>
    <property type="molecule type" value="Genomic_DNA"/>
</dbReference>
<reference evidence="9" key="2">
    <citation type="journal article" date="2021" name="PeerJ">
        <title>Extensive microbial diversity within the chicken gut microbiome revealed by metagenomics and culture.</title>
        <authorList>
            <person name="Gilroy R."/>
            <person name="Ravi A."/>
            <person name="Getino M."/>
            <person name="Pursley I."/>
            <person name="Horton D.L."/>
            <person name="Alikhan N.F."/>
            <person name="Baker D."/>
            <person name="Gharbi K."/>
            <person name="Hall N."/>
            <person name="Watson M."/>
            <person name="Adriaenssens E.M."/>
            <person name="Foster-Nyarko E."/>
            <person name="Jarju S."/>
            <person name="Secka A."/>
            <person name="Antonio M."/>
            <person name="Oren A."/>
            <person name="Chaudhuri R.R."/>
            <person name="La Ragione R."/>
            <person name="Hildebrand F."/>
            <person name="Pallen M.J."/>
        </authorList>
    </citation>
    <scope>NUCLEOTIDE SEQUENCE</scope>
    <source>
        <strain evidence="9">11687</strain>
    </source>
</reference>
<proteinExistence type="predicted"/>
<keyword evidence="4 6" id="KW-0472">Membrane</keyword>
<protein>
    <submittedName>
        <fullName evidence="9">TM2 domain-containing protein</fullName>
    </submittedName>
</protein>
<organism evidence="9 10">
    <name type="scientific">Candidatus Scatosoma pullistercoris</name>
    <dbReference type="NCBI Taxonomy" id="2840934"/>
    <lineage>
        <taxon>Bacteria</taxon>
        <taxon>Bacillati</taxon>
        <taxon>Bacillota</taxon>
        <taxon>Clostridia</taxon>
        <taxon>Candidatus Scatosoma</taxon>
    </lineage>
</organism>
<evidence type="ECO:0000256" key="2">
    <source>
        <dbReference type="ARBA" id="ARBA00022692"/>
    </source>
</evidence>
<evidence type="ECO:0000313" key="9">
    <source>
        <dbReference type="EMBL" id="HIU58575.1"/>
    </source>
</evidence>